<evidence type="ECO:0000256" key="3">
    <source>
        <dbReference type="ARBA" id="ARBA00022448"/>
    </source>
</evidence>
<dbReference type="NCBIfam" id="TIGR00400">
    <property type="entry name" value="mgtE"/>
    <property type="match status" value="1"/>
</dbReference>
<evidence type="ECO:0000256" key="4">
    <source>
        <dbReference type="ARBA" id="ARBA00022692"/>
    </source>
</evidence>
<dbReference type="InterPro" id="IPR038076">
    <property type="entry name" value="MgtE_N_sf"/>
</dbReference>
<dbReference type="GO" id="GO:0015095">
    <property type="term" value="F:magnesium ion transmembrane transporter activity"/>
    <property type="evidence" value="ECO:0007669"/>
    <property type="project" value="UniProtKB-UniRule"/>
</dbReference>
<comment type="similarity">
    <text evidence="2 9">Belongs to the SLC41A transporter family.</text>
</comment>
<dbReference type="SUPFAM" id="SSF158791">
    <property type="entry name" value="MgtE N-terminal domain-like"/>
    <property type="match status" value="1"/>
</dbReference>
<dbReference type="RefSeq" id="WP_253329056.1">
    <property type="nucleotide sequence ID" value="NZ_JAMYXC010000021.1"/>
</dbReference>
<dbReference type="Gene3D" id="1.10.357.20">
    <property type="entry name" value="SLC41 divalent cation transporters, integral membrane domain"/>
    <property type="match status" value="1"/>
</dbReference>
<evidence type="ECO:0000256" key="6">
    <source>
        <dbReference type="ARBA" id="ARBA00022989"/>
    </source>
</evidence>
<reference evidence="11" key="1">
    <citation type="submission" date="2022-06" db="EMBL/GenBank/DDBJ databases">
        <title>Limimaricola sediminis sp. nov., isolated from an intertidal sediment.</title>
        <authorList>
            <person name="Shao X."/>
        </authorList>
    </citation>
    <scope>NUCLEOTIDE SEQUENCE</scope>
    <source>
        <strain evidence="11">ASW11-118</strain>
    </source>
</reference>
<evidence type="ECO:0000256" key="1">
    <source>
        <dbReference type="ARBA" id="ARBA00004141"/>
    </source>
</evidence>
<accession>A0A9X2JNN7</accession>
<dbReference type="GO" id="GO:0046872">
    <property type="term" value="F:metal ion binding"/>
    <property type="evidence" value="ECO:0007669"/>
    <property type="project" value="UniProtKB-KW"/>
</dbReference>
<evidence type="ECO:0000256" key="7">
    <source>
        <dbReference type="ARBA" id="ARBA00023136"/>
    </source>
</evidence>
<keyword evidence="5 9" id="KW-0460">Magnesium</keyword>
<feature type="domain" description="CBS" evidence="10">
    <location>
        <begin position="183"/>
        <end position="239"/>
    </location>
</feature>
<comment type="caution">
    <text evidence="11">The sequence shown here is derived from an EMBL/GenBank/DDBJ whole genome shotgun (WGS) entry which is preliminary data.</text>
</comment>
<dbReference type="Pfam" id="PF03448">
    <property type="entry name" value="MgtE_N"/>
    <property type="match status" value="1"/>
</dbReference>
<evidence type="ECO:0000313" key="11">
    <source>
        <dbReference type="EMBL" id="MCP1167175.1"/>
    </source>
</evidence>
<sequence length="429" mass="45379">MTAAAGSLEDWPMHAVDEAVRLGRMDRDEVSQRIASLPVDRRAAVFSRLTPRLQVDLAEAMTRDDLATLGAAMAPDDLADLAGLLGAEARAIFLADLDPELRACAERLIAHAAGTAGGIMTTDYAALEADATALETLDSLRRKAPEEAAMQRVLVLNEGRLVGAVPLRDVILAPDDARLGELMDAAPIHVGVGEDRETAARLVARYDLPVLPVVEDDGRLVGVITHDDAARALAAETTEDFQKTSTVLPISETIRDAGIGLLYRKRVVWLALLVFGNLFSGAGLAYFEEMILTYVSLVFFLPLLIDSSGNAGAQSATLMVRAMATGEVEISDWTRLLLRELAVAAGLGVTMALVVAPLGLWRGGGEVALVVAATMMVLVLLGSLVGMSLPFLLSRFKLDPATASGPLVTTISDGVGVLVYFTIATLVLG</sequence>
<comment type="subunit">
    <text evidence="9">Homodimer.</text>
</comment>
<dbReference type="InterPro" id="IPR006669">
    <property type="entry name" value="MgtE_transporter"/>
</dbReference>
<dbReference type="GO" id="GO:0005886">
    <property type="term" value="C:plasma membrane"/>
    <property type="evidence" value="ECO:0007669"/>
    <property type="project" value="UniProtKB-SubCell"/>
</dbReference>
<feature type="transmembrane region" description="Helical" evidence="9">
    <location>
        <begin position="341"/>
        <end position="361"/>
    </location>
</feature>
<keyword evidence="4 9" id="KW-0812">Transmembrane</keyword>
<keyword evidence="9" id="KW-1003">Cell membrane</keyword>
<dbReference type="SMART" id="SM00116">
    <property type="entry name" value="CBS"/>
    <property type="match status" value="2"/>
</dbReference>
<feature type="transmembrane region" description="Helical" evidence="9">
    <location>
        <begin position="267"/>
        <end position="287"/>
    </location>
</feature>
<name>A0A9X2JNN7_9RHOB</name>
<keyword evidence="8" id="KW-0129">CBS domain</keyword>
<dbReference type="Proteomes" id="UP001139477">
    <property type="component" value="Unassembled WGS sequence"/>
</dbReference>
<dbReference type="Pfam" id="PF01769">
    <property type="entry name" value="MgtE"/>
    <property type="match status" value="1"/>
</dbReference>
<dbReference type="SMART" id="SM00924">
    <property type="entry name" value="MgtE_N"/>
    <property type="match status" value="1"/>
</dbReference>
<dbReference type="Gene3D" id="3.10.580.10">
    <property type="entry name" value="CBS-domain"/>
    <property type="match status" value="1"/>
</dbReference>
<dbReference type="CDD" id="cd04606">
    <property type="entry name" value="CBS_pair_Mg_transporter"/>
    <property type="match status" value="1"/>
</dbReference>
<comment type="subcellular location">
    <subcellularLocation>
        <location evidence="9">Cell membrane</location>
        <topology evidence="9">Multi-pass membrane protein</topology>
    </subcellularLocation>
    <subcellularLocation>
        <location evidence="1">Membrane</location>
        <topology evidence="1">Multi-pass membrane protein</topology>
    </subcellularLocation>
</comment>
<dbReference type="Gene3D" id="1.25.60.10">
    <property type="entry name" value="MgtE N-terminal domain-like"/>
    <property type="match status" value="1"/>
</dbReference>
<dbReference type="Pfam" id="PF00571">
    <property type="entry name" value="CBS"/>
    <property type="match status" value="2"/>
</dbReference>
<keyword evidence="12" id="KW-1185">Reference proteome</keyword>
<keyword evidence="6 9" id="KW-1133">Transmembrane helix</keyword>
<feature type="transmembrane region" description="Helical" evidence="9">
    <location>
        <begin position="293"/>
        <end position="313"/>
    </location>
</feature>
<dbReference type="EMBL" id="JAMYXC010000021">
    <property type="protein sequence ID" value="MCP1167175.1"/>
    <property type="molecule type" value="Genomic_DNA"/>
</dbReference>
<dbReference type="PANTHER" id="PTHR43773:SF1">
    <property type="entry name" value="MAGNESIUM TRANSPORTER MGTE"/>
    <property type="match status" value="1"/>
</dbReference>
<evidence type="ECO:0000256" key="2">
    <source>
        <dbReference type="ARBA" id="ARBA00009749"/>
    </source>
</evidence>
<dbReference type="PANTHER" id="PTHR43773">
    <property type="entry name" value="MAGNESIUM TRANSPORTER MGTE"/>
    <property type="match status" value="1"/>
</dbReference>
<keyword evidence="9" id="KW-0479">Metal-binding</keyword>
<dbReference type="SUPFAM" id="SSF161093">
    <property type="entry name" value="MgtE membrane domain-like"/>
    <property type="match status" value="1"/>
</dbReference>
<comment type="function">
    <text evidence="9">Acts as a magnesium transporter.</text>
</comment>
<dbReference type="InterPro" id="IPR006668">
    <property type="entry name" value="Mg_transptr_MgtE_intracell_dom"/>
</dbReference>
<dbReference type="SUPFAM" id="SSF54631">
    <property type="entry name" value="CBS-domain pair"/>
    <property type="match status" value="1"/>
</dbReference>
<dbReference type="PROSITE" id="PS51371">
    <property type="entry name" value="CBS"/>
    <property type="match status" value="2"/>
</dbReference>
<dbReference type="InterPro" id="IPR046342">
    <property type="entry name" value="CBS_dom_sf"/>
</dbReference>
<dbReference type="InterPro" id="IPR006667">
    <property type="entry name" value="SLC41_membr_dom"/>
</dbReference>
<evidence type="ECO:0000256" key="9">
    <source>
        <dbReference type="RuleBase" id="RU362011"/>
    </source>
</evidence>
<protein>
    <recommendedName>
        <fullName evidence="9">Magnesium transporter MgtE</fullName>
    </recommendedName>
</protein>
<keyword evidence="7 9" id="KW-0472">Membrane</keyword>
<proteinExistence type="inferred from homology"/>
<evidence type="ECO:0000259" key="10">
    <source>
        <dbReference type="PROSITE" id="PS51371"/>
    </source>
</evidence>
<gene>
    <name evidence="11" type="primary">mgtE</name>
    <name evidence="11" type="ORF">NHG85_01305</name>
</gene>
<evidence type="ECO:0000256" key="5">
    <source>
        <dbReference type="ARBA" id="ARBA00022842"/>
    </source>
</evidence>
<feature type="transmembrane region" description="Helical" evidence="9">
    <location>
        <begin position="405"/>
        <end position="428"/>
    </location>
</feature>
<dbReference type="InterPro" id="IPR036739">
    <property type="entry name" value="SLC41_membr_dom_sf"/>
</dbReference>
<evidence type="ECO:0000313" key="12">
    <source>
        <dbReference type="Proteomes" id="UP001139477"/>
    </source>
</evidence>
<feature type="transmembrane region" description="Helical" evidence="9">
    <location>
        <begin position="367"/>
        <end position="393"/>
    </location>
</feature>
<keyword evidence="3 9" id="KW-0813">Transport</keyword>
<dbReference type="AlphaFoldDB" id="A0A9X2JNN7"/>
<evidence type="ECO:0000256" key="8">
    <source>
        <dbReference type="PROSITE-ProRule" id="PRU00703"/>
    </source>
</evidence>
<dbReference type="InterPro" id="IPR000644">
    <property type="entry name" value="CBS_dom"/>
</dbReference>
<feature type="domain" description="CBS" evidence="10">
    <location>
        <begin position="120"/>
        <end position="182"/>
    </location>
</feature>
<organism evidence="11 12">
    <name type="scientific">Limimaricola litoreus</name>
    <dbReference type="NCBI Taxonomy" id="2955316"/>
    <lineage>
        <taxon>Bacteria</taxon>
        <taxon>Pseudomonadati</taxon>
        <taxon>Pseudomonadota</taxon>
        <taxon>Alphaproteobacteria</taxon>
        <taxon>Rhodobacterales</taxon>
        <taxon>Paracoccaceae</taxon>
        <taxon>Limimaricola</taxon>
    </lineage>
</organism>